<evidence type="ECO:0008006" key="3">
    <source>
        <dbReference type="Google" id="ProtNLM"/>
    </source>
</evidence>
<accession>A0A4S1WES4</accession>
<dbReference type="AlphaFoldDB" id="A0A4S1WES4"/>
<dbReference type="EMBL" id="SRXU01000007">
    <property type="protein sequence ID" value="TGX40117.1"/>
    <property type="molecule type" value="Genomic_DNA"/>
</dbReference>
<gene>
    <name evidence="1" type="ORF">E5A74_16250</name>
</gene>
<proteinExistence type="predicted"/>
<sequence>MILGLVAALAAAHAAPQAKPDEAAIRGMVRAAYATYANPDATPGPELRQTARLDATRKQCAAMQTKIDAVDGDGSSLGECSEEYDMLCQCQDTGDVNWAKIGVAVRFPAADRAEAVLTFKRGGSPNLKLVFARTTTGWVVDDYWEYGIGADGGEASYRKRLTSYIGKARSRLKLAPWTPPAL</sequence>
<evidence type="ECO:0000313" key="2">
    <source>
        <dbReference type="Proteomes" id="UP000309848"/>
    </source>
</evidence>
<protein>
    <recommendedName>
        <fullName evidence="3">DUF3828 domain-containing protein</fullName>
    </recommendedName>
</protein>
<organism evidence="1 2">
    <name type="scientific">Sphingomonas naasensis</name>
    <dbReference type="NCBI Taxonomy" id="1344951"/>
    <lineage>
        <taxon>Bacteria</taxon>
        <taxon>Pseudomonadati</taxon>
        <taxon>Pseudomonadota</taxon>
        <taxon>Alphaproteobacteria</taxon>
        <taxon>Sphingomonadales</taxon>
        <taxon>Sphingomonadaceae</taxon>
        <taxon>Sphingomonas</taxon>
    </lineage>
</organism>
<keyword evidence="2" id="KW-1185">Reference proteome</keyword>
<dbReference type="OrthoDB" id="7586086at2"/>
<evidence type="ECO:0000313" key="1">
    <source>
        <dbReference type="EMBL" id="TGX40117.1"/>
    </source>
</evidence>
<dbReference type="RefSeq" id="WP_135986671.1">
    <property type="nucleotide sequence ID" value="NZ_JAASQM010000001.1"/>
</dbReference>
<comment type="caution">
    <text evidence="1">The sequence shown here is derived from an EMBL/GenBank/DDBJ whole genome shotgun (WGS) entry which is preliminary data.</text>
</comment>
<name>A0A4S1WES4_9SPHN</name>
<dbReference type="Proteomes" id="UP000309848">
    <property type="component" value="Unassembled WGS sequence"/>
</dbReference>
<reference evidence="1 2" key="1">
    <citation type="submission" date="2019-04" db="EMBL/GenBank/DDBJ databases">
        <title>Sphingomonas psychrotolerans sp. nov., isolated from soil in the Tianshan Mountains, Xinjiang, China.</title>
        <authorList>
            <person name="Luo Y."/>
            <person name="Sheng H."/>
        </authorList>
    </citation>
    <scope>NUCLEOTIDE SEQUENCE [LARGE SCALE GENOMIC DNA]</scope>
    <source>
        <strain evidence="1 2">KIS18-15</strain>
    </source>
</reference>